<gene>
    <name evidence="2" type="ORF">OKJ48_31130</name>
</gene>
<keyword evidence="1" id="KW-0732">Signal</keyword>
<evidence type="ECO:0008006" key="4">
    <source>
        <dbReference type="Google" id="ProtNLM"/>
    </source>
</evidence>
<evidence type="ECO:0000313" key="3">
    <source>
        <dbReference type="Proteomes" id="UP001352223"/>
    </source>
</evidence>
<organism evidence="2 3">
    <name type="scientific">Streptomyces kunmingensis</name>
    <dbReference type="NCBI Taxonomy" id="68225"/>
    <lineage>
        <taxon>Bacteria</taxon>
        <taxon>Bacillati</taxon>
        <taxon>Actinomycetota</taxon>
        <taxon>Actinomycetes</taxon>
        <taxon>Kitasatosporales</taxon>
        <taxon>Streptomycetaceae</taxon>
        <taxon>Streptomyces</taxon>
    </lineage>
</organism>
<feature type="signal peptide" evidence="1">
    <location>
        <begin position="1"/>
        <end position="25"/>
    </location>
</feature>
<comment type="caution">
    <text evidence="2">The sequence shown here is derived from an EMBL/GenBank/DDBJ whole genome shotgun (WGS) entry which is preliminary data.</text>
</comment>
<dbReference type="EMBL" id="JAOZYB010000315">
    <property type="protein sequence ID" value="MEB3964652.1"/>
    <property type="molecule type" value="Genomic_DNA"/>
</dbReference>
<accession>A0ABU6CKM5</accession>
<evidence type="ECO:0000256" key="1">
    <source>
        <dbReference type="SAM" id="SignalP"/>
    </source>
</evidence>
<dbReference type="Proteomes" id="UP001352223">
    <property type="component" value="Unassembled WGS sequence"/>
</dbReference>
<feature type="chain" id="PRO_5046984371" description="Secreted protein" evidence="1">
    <location>
        <begin position="26"/>
        <end position="121"/>
    </location>
</feature>
<evidence type="ECO:0000313" key="2">
    <source>
        <dbReference type="EMBL" id="MEB3964652.1"/>
    </source>
</evidence>
<keyword evidence="3" id="KW-1185">Reference proteome</keyword>
<protein>
    <recommendedName>
        <fullName evidence="4">Secreted protein</fullName>
    </recommendedName>
</protein>
<name>A0ABU6CKM5_9ACTN</name>
<proteinExistence type="predicted"/>
<sequence>MLLPHHRIAPALAALALLVALPCDAMSDTAEDPGHARVAEPKKELFGAGCRIVVDGTRATAACHNPYPVVDRVALHIECDPWWDIDTDTAPTEVGPAGTVRLDGRCWKNVRTAWVSHRKAR</sequence>
<reference evidence="2 3" key="1">
    <citation type="submission" date="2022-10" db="EMBL/GenBank/DDBJ databases">
        <authorList>
            <person name="Xie J."/>
            <person name="Shen N."/>
        </authorList>
    </citation>
    <scope>NUCLEOTIDE SEQUENCE [LARGE SCALE GENOMIC DNA]</scope>
    <source>
        <strain evidence="2 3">DSM 41681</strain>
    </source>
</reference>